<dbReference type="Proteomes" id="UP000825729">
    <property type="component" value="Unassembled WGS sequence"/>
</dbReference>
<accession>A0AAV7FD29</accession>
<keyword evidence="2" id="KW-1185">Reference proteome</keyword>
<reference evidence="1 2" key="1">
    <citation type="submission" date="2021-07" db="EMBL/GenBank/DDBJ databases">
        <title>The Aristolochia fimbriata genome: insights into angiosperm evolution, floral development and chemical biosynthesis.</title>
        <authorList>
            <person name="Jiao Y."/>
        </authorList>
    </citation>
    <scope>NUCLEOTIDE SEQUENCE [LARGE SCALE GENOMIC DNA]</scope>
    <source>
        <strain evidence="1">IBCAS-2021</strain>
        <tissue evidence="1">Leaf</tissue>
    </source>
</reference>
<dbReference type="AlphaFoldDB" id="A0AAV7FD29"/>
<evidence type="ECO:0008006" key="3">
    <source>
        <dbReference type="Google" id="ProtNLM"/>
    </source>
</evidence>
<dbReference type="PANTHER" id="PTHR46328">
    <property type="entry name" value="FAR-RED IMPAIRED RESPONSIVE (FAR1) FAMILY PROTEIN-RELATED"/>
    <property type="match status" value="1"/>
</dbReference>
<sequence>MGVKKTLDDIIVEDVEAEPKRPNQQVEDLVPREGLVFQNLDDAYHYYNRYAWTKGFSIRKGNMREDKLQQNVQAPHPKTKVGSEACIVLSLQRDGTYKVLRRQFLASQRTISGV</sequence>
<dbReference type="PANTHER" id="PTHR46328:SF27">
    <property type="entry name" value="OS12G0287500 PROTEIN"/>
    <property type="match status" value="1"/>
</dbReference>
<comment type="caution">
    <text evidence="1">The sequence shown here is derived from an EMBL/GenBank/DDBJ whole genome shotgun (WGS) entry which is preliminary data.</text>
</comment>
<evidence type="ECO:0000313" key="1">
    <source>
        <dbReference type="EMBL" id="KAG9458095.1"/>
    </source>
</evidence>
<proteinExistence type="predicted"/>
<protein>
    <recommendedName>
        <fullName evidence="3">FAR1 domain-containing protein</fullName>
    </recommendedName>
</protein>
<evidence type="ECO:0000313" key="2">
    <source>
        <dbReference type="Proteomes" id="UP000825729"/>
    </source>
</evidence>
<dbReference type="EMBL" id="JAINDJ010000002">
    <property type="protein sequence ID" value="KAG9458095.1"/>
    <property type="molecule type" value="Genomic_DNA"/>
</dbReference>
<name>A0AAV7FD29_ARIFI</name>
<organism evidence="1 2">
    <name type="scientific">Aristolochia fimbriata</name>
    <name type="common">White veined hardy Dutchman's pipe vine</name>
    <dbReference type="NCBI Taxonomy" id="158543"/>
    <lineage>
        <taxon>Eukaryota</taxon>
        <taxon>Viridiplantae</taxon>
        <taxon>Streptophyta</taxon>
        <taxon>Embryophyta</taxon>
        <taxon>Tracheophyta</taxon>
        <taxon>Spermatophyta</taxon>
        <taxon>Magnoliopsida</taxon>
        <taxon>Magnoliidae</taxon>
        <taxon>Piperales</taxon>
        <taxon>Aristolochiaceae</taxon>
        <taxon>Aristolochia</taxon>
    </lineage>
</organism>
<gene>
    <name evidence="1" type="ORF">H6P81_002603</name>
</gene>